<comment type="similarity">
    <text evidence="4">Belongs to the peptidase C15 family.</text>
</comment>
<dbReference type="SUPFAM" id="SSF53182">
    <property type="entry name" value="Pyrrolidone carboxyl peptidase (pyroglutamate aminopeptidase)"/>
    <property type="match status" value="1"/>
</dbReference>
<keyword evidence="11" id="KW-1185">Reference proteome</keyword>
<sequence length="207" mass="22317">MEKLLLTGFEPFLSNPINPTMEVVQALNGKSIGQFEIVGHVLSVDFAKAPEQFLALVEDVKPTIIVSLGLAAGITKISPERVALNVKDGEKDNAGNAFEDAPIKEDGDVAYLSTLPIRKIVNRLNSAGYPTAISNSAGTYLCNNIMYEGLYYAAKNEAIRAAGFIHIPASFELAIDHGRIPGWSMRDLTAAIELALDVCAENIELAR</sequence>
<dbReference type="PANTHER" id="PTHR23402">
    <property type="entry name" value="PROTEASE FAMILY C15 PYROGLUTAMYL-PEPTIDASE I-RELATED"/>
    <property type="match status" value="1"/>
</dbReference>
<dbReference type="PANTHER" id="PTHR23402:SF1">
    <property type="entry name" value="PYROGLUTAMYL-PEPTIDASE I"/>
    <property type="match status" value="1"/>
</dbReference>
<dbReference type="NCBIfam" id="NF009676">
    <property type="entry name" value="PRK13197.1"/>
    <property type="match status" value="1"/>
</dbReference>
<dbReference type="Gene3D" id="3.40.630.20">
    <property type="entry name" value="Peptidase C15, pyroglutamyl peptidase I-like"/>
    <property type="match status" value="1"/>
</dbReference>
<comment type="function">
    <text evidence="2">Removes 5-oxoproline from various penultimate amino acid residues except L-proline.</text>
</comment>
<keyword evidence="8" id="KW-0788">Thiol protease</keyword>
<evidence type="ECO:0000256" key="3">
    <source>
        <dbReference type="ARBA" id="ARBA00004496"/>
    </source>
</evidence>
<evidence type="ECO:0000313" key="11">
    <source>
        <dbReference type="Proteomes" id="UP000196594"/>
    </source>
</evidence>
<evidence type="ECO:0000256" key="1">
    <source>
        <dbReference type="ARBA" id="ARBA00001770"/>
    </source>
</evidence>
<dbReference type="RefSeq" id="WP_087615295.1">
    <property type="nucleotide sequence ID" value="NZ_JAFBEY010000002.1"/>
</dbReference>
<feature type="active site" evidence="9">
    <location>
        <position position="80"/>
    </location>
</feature>
<evidence type="ECO:0000256" key="5">
    <source>
        <dbReference type="ARBA" id="ARBA00022490"/>
    </source>
</evidence>
<keyword evidence="5" id="KW-0963">Cytoplasm</keyword>
<dbReference type="Pfam" id="PF01470">
    <property type="entry name" value="Peptidase_C15"/>
    <property type="match status" value="1"/>
</dbReference>
<protein>
    <recommendedName>
        <fullName evidence="9">Pyroglutamyl-peptidase I</fullName>
        <ecNumber evidence="9">3.4.19.3</ecNumber>
    </recommendedName>
</protein>
<comment type="caution">
    <text evidence="10">The sequence shown here is derived from an EMBL/GenBank/DDBJ whole genome shotgun (WGS) entry which is preliminary data.</text>
</comment>
<dbReference type="InterPro" id="IPR036440">
    <property type="entry name" value="Peptidase_C15-like_sf"/>
</dbReference>
<dbReference type="PROSITE" id="PS01333">
    <property type="entry name" value="PYRASE_GLU"/>
    <property type="match status" value="1"/>
</dbReference>
<keyword evidence="6" id="KW-0645">Protease</keyword>
<organism evidence="10 11">
    <name type="scientific">Solibacillus kalamii</name>
    <dbReference type="NCBI Taxonomy" id="1748298"/>
    <lineage>
        <taxon>Bacteria</taxon>
        <taxon>Bacillati</taxon>
        <taxon>Bacillota</taxon>
        <taxon>Bacilli</taxon>
        <taxon>Bacillales</taxon>
        <taxon>Caryophanaceae</taxon>
        <taxon>Solibacillus</taxon>
    </lineage>
</organism>
<evidence type="ECO:0000256" key="6">
    <source>
        <dbReference type="ARBA" id="ARBA00022670"/>
    </source>
</evidence>
<dbReference type="PRINTS" id="PR00706">
    <property type="entry name" value="PYROGLUPTASE"/>
</dbReference>
<evidence type="ECO:0000313" key="10">
    <source>
        <dbReference type="EMBL" id="OUZ40296.1"/>
    </source>
</evidence>
<comment type="catalytic activity">
    <reaction evidence="1 9">
        <text>Release of an N-terminal pyroglutamyl group from a polypeptide, the second amino acid generally not being Pro.</text>
        <dbReference type="EC" id="3.4.19.3"/>
    </reaction>
</comment>
<evidence type="ECO:0000256" key="8">
    <source>
        <dbReference type="ARBA" id="ARBA00022807"/>
    </source>
</evidence>
<evidence type="ECO:0000256" key="2">
    <source>
        <dbReference type="ARBA" id="ARBA00002280"/>
    </source>
</evidence>
<keyword evidence="7" id="KW-0378">Hydrolase</keyword>
<comment type="subcellular location">
    <subcellularLocation>
        <location evidence="3">Cytoplasm</location>
    </subcellularLocation>
</comment>
<dbReference type="EMBL" id="NHNT01000001">
    <property type="protein sequence ID" value="OUZ40296.1"/>
    <property type="molecule type" value="Genomic_DNA"/>
</dbReference>
<evidence type="ECO:0000256" key="7">
    <source>
        <dbReference type="ARBA" id="ARBA00022801"/>
    </source>
</evidence>
<evidence type="ECO:0000256" key="4">
    <source>
        <dbReference type="ARBA" id="ARBA00006641"/>
    </source>
</evidence>
<dbReference type="Proteomes" id="UP000196594">
    <property type="component" value="Unassembled WGS sequence"/>
</dbReference>
<dbReference type="CDD" id="cd00501">
    <property type="entry name" value="Peptidase_C15"/>
    <property type="match status" value="1"/>
</dbReference>
<dbReference type="InterPro" id="IPR000816">
    <property type="entry name" value="Peptidase_C15"/>
</dbReference>
<dbReference type="InterPro" id="IPR033693">
    <property type="entry name" value="PGPEP1_Glu_AS"/>
</dbReference>
<dbReference type="EC" id="3.4.19.3" evidence="9"/>
<accession>A0ABX3ZKL0</accession>
<gene>
    <name evidence="10" type="ORF">CBM15_00110</name>
</gene>
<name>A0ABX3ZKL0_9BACL</name>
<reference evidence="10 11" key="1">
    <citation type="journal article" date="2017" name="Int. J. Syst. Evol. Microbiol.">
        <title>Solibacillus kalamii sp. nov., isolated from a high-efficiency particulate arrestance filter system used in the International Space Station.</title>
        <authorList>
            <person name="Checinska Sielaff A."/>
            <person name="Kumar R.M."/>
            <person name="Pal D."/>
            <person name="Mayilraj S."/>
            <person name="Venkateswaran K."/>
        </authorList>
    </citation>
    <scope>NUCLEOTIDE SEQUENCE [LARGE SCALE GENOMIC DNA]</scope>
    <source>
        <strain evidence="10 11">ISSFR-015</strain>
    </source>
</reference>
<proteinExistence type="inferred from homology"/>
<dbReference type="InterPro" id="IPR016125">
    <property type="entry name" value="Peptidase_C15-like"/>
</dbReference>
<dbReference type="PIRSF" id="PIRSF015592">
    <property type="entry name" value="Prld-crbxl_pptds"/>
    <property type="match status" value="1"/>
</dbReference>
<evidence type="ECO:0000256" key="9">
    <source>
        <dbReference type="PROSITE-ProRule" id="PRU10076"/>
    </source>
</evidence>